<comment type="caution">
    <text evidence="1">The sequence shown here is derived from an EMBL/GenBank/DDBJ whole genome shotgun (WGS) entry which is preliminary data.</text>
</comment>
<name>A0AAW1RKQ5_9CHLO</name>
<reference evidence="1 2" key="1">
    <citation type="journal article" date="2024" name="Nat. Commun.">
        <title>Phylogenomics reveals the evolutionary origins of lichenization in chlorophyte algae.</title>
        <authorList>
            <person name="Puginier C."/>
            <person name="Libourel C."/>
            <person name="Otte J."/>
            <person name="Skaloud P."/>
            <person name="Haon M."/>
            <person name="Grisel S."/>
            <person name="Petersen M."/>
            <person name="Berrin J.G."/>
            <person name="Delaux P.M."/>
            <person name="Dal Grande F."/>
            <person name="Keller J."/>
        </authorList>
    </citation>
    <scope>NUCLEOTIDE SEQUENCE [LARGE SCALE GENOMIC DNA]</scope>
    <source>
        <strain evidence="1 2">SAG 2523</strain>
    </source>
</reference>
<dbReference type="AlphaFoldDB" id="A0AAW1RKQ5"/>
<organism evidence="1 2">
    <name type="scientific">Apatococcus fuscideae</name>
    <dbReference type="NCBI Taxonomy" id="2026836"/>
    <lineage>
        <taxon>Eukaryota</taxon>
        <taxon>Viridiplantae</taxon>
        <taxon>Chlorophyta</taxon>
        <taxon>core chlorophytes</taxon>
        <taxon>Trebouxiophyceae</taxon>
        <taxon>Chlorellales</taxon>
        <taxon>Chlorellaceae</taxon>
        <taxon>Apatococcus</taxon>
    </lineage>
</organism>
<evidence type="ECO:0000313" key="2">
    <source>
        <dbReference type="Proteomes" id="UP001485043"/>
    </source>
</evidence>
<gene>
    <name evidence="1" type="ORF">WJX84_001222</name>
</gene>
<protein>
    <submittedName>
        <fullName evidence="1">Uncharacterized protein</fullName>
    </submittedName>
</protein>
<dbReference type="Proteomes" id="UP001485043">
    <property type="component" value="Unassembled WGS sequence"/>
</dbReference>
<sequence length="80" mass="8733">MILRSSRNASAPGLSALLRVADLALRDSKAAGQARGTSFRLQLRSWVHAQAEDTQASDFEVCDTLKVIALVSHFRSRGHL</sequence>
<proteinExistence type="predicted"/>
<feature type="non-terminal residue" evidence="1">
    <location>
        <position position="80"/>
    </location>
</feature>
<keyword evidence="2" id="KW-1185">Reference proteome</keyword>
<dbReference type="EMBL" id="JALJOV010002135">
    <property type="protein sequence ID" value="KAK9834096.1"/>
    <property type="molecule type" value="Genomic_DNA"/>
</dbReference>
<evidence type="ECO:0000313" key="1">
    <source>
        <dbReference type="EMBL" id="KAK9834096.1"/>
    </source>
</evidence>
<accession>A0AAW1RKQ5</accession>